<dbReference type="Proteomes" id="UP000604046">
    <property type="component" value="Unassembled WGS sequence"/>
</dbReference>
<gene>
    <name evidence="1" type="ORF">SNAT2548_LOCUS32802</name>
</gene>
<reference evidence="1" key="1">
    <citation type="submission" date="2021-02" db="EMBL/GenBank/DDBJ databases">
        <authorList>
            <person name="Dougan E. K."/>
            <person name="Rhodes N."/>
            <person name="Thang M."/>
            <person name="Chan C."/>
        </authorList>
    </citation>
    <scope>NUCLEOTIDE SEQUENCE</scope>
</reference>
<sequence length="311" mass="34325">MPLSSFNTQAALHAQVPCPDFFRCARAAFSARAAKSWMSSGLKEVNKHIHSNLKDSAGDCEAALEGIPFVTLNFGYQQSFAEAFWRYRSIKGEVKFASPQSEVYRSSNPCHCMVRSCQGHAPLAHMKTDMGGVDTDISVLWATGLTSFELVDALVTPPAEASVQSQRWSLTLTAMFSDLHLYFKVLVNNKEWMNGYMCCDQTLHFTVKATAECHKGIGFSAAQLELVHMDKINFVQKTQMHLDSGAYASFELDYGTSETVEKVVANFMTLKEGALLMRNSDGSTTDTLQTISEALSAVIELNTGERCLTHT</sequence>
<evidence type="ECO:0000313" key="1">
    <source>
        <dbReference type="EMBL" id="CAE7575066.1"/>
    </source>
</evidence>
<organism evidence="1 2">
    <name type="scientific">Symbiodinium natans</name>
    <dbReference type="NCBI Taxonomy" id="878477"/>
    <lineage>
        <taxon>Eukaryota</taxon>
        <taxon>Sar</taxon>
        <taxon>Alveolata</taxon>
        <taxon>Dinophyceae</taxon>
        <taxon>Suessiales</taxon>
        <taxon>Symbiodiniaceae</taxon>
        <taxon>Symbiodinium</taxon>
    </lineage>
</organism>
<dbReference type="EMBL" id="CAJNDS010002727">
    <property type="protein sequence ID" value="CAE7575066.1"/>
    <property type="molecule type" value="Genomic_DNA"/>
</dbReference>
<evidence type="ECO:0000313" key="2">
    <source>
        <dbReference type="Proteomes" id="UP000604046"/>
    </source>
</evidence>
<dbReference type="OrthoDB" id="412307at2759"/>
<keyword evidence="2" id="KW-1185">Reference proteome</keyword>
<dbReference type="AlphaFoldDB" id="A0A812UFR5"/>
<name>A0A812UFR5_9DINO</name>
<proteinExistence type="predicted"/>
<protein>
    <submittedName>
        <fullName evidence="1">Uncharacterized protein</fullName>
    </submittedName>
</protein>
<comment type="caution">
    <text evidence="1">The sequence shown here is derived from an EMBL/GenBank/DDBJ whole genome shotgun (WGS) entry which is preliminary data.</text>
</comment>
<accession>A0A812UFR5</accession>